<dbReference type="GO" id="GO:0051536">
    <property type="term" value="F:iron-sulfur cluster binding"/>
    <property type="evidence" value="ECO:0007669"/>
    <property type="project" value="UniProtKB-KW"/>
</dbReference>
<keyword evidence="9" id="KW-0326">Glycosidase</keyword>
<dbReference type="GO" id="GO:0046872">
    <property type="term" value="F:metal ion binding"/>
    <property type="evidence" value="ECO:0007669"/>
    <property type="project" value="UniProtKB-KW"/>
</dbReference>
<evidence type="ECO:0000256" key="9">
    <source>
        <dbReference type="ARBA" id="ARBA00023295"/>
    </source>
</evidence>
<dbReference type="Gene3D" id="1.10.1670.10">
    <property type="entry name" value="Helix-hairpin-Helix base-excision DNA repair enzymes (C-terminal)"/>
    <property type="match status" value="1"/>
</dbReference>
<dbReference type="SUPFAM" id="SSF48150">
    <property type="entry name" value="DNA-glycosylase"/>
    <property type="match status" value="1"/>
</dbReference>
<comment type="cofactor">
    <cofactor evidence="1">
        <name>[4Fe-4S] cluster</name>
        <dbReference type="ChEBI" id="CHEBI:49883"/>
    </cofactor>
</comment>
<sequence>MQTSLTFTQNADLPVILDRLERSYGRATRHKRDAMRQLIFMVVAQGAAPSVGLAVFDRLQAVYPSWARLRDAEPRDLEALFIGLPDREKKARAIPEILKAIEAEHGELDLDHLAEMSTDAARIWLAALPGVSLSVASAVLAFSTLERPSLAVDRENVRPMRRLGLCPQGTPLSAVPREVMEGAPADWSGAQMASLSHGLGRLAATVCQRGKPACQRCPLMTLCPSSGHVAEVLAFPSAEARQAWAAKRSA</sequence>
<evidence type="ECO:0000256" key="7">
    <source>
        <dbReference type="ARBA" id="ARBA00023014"/>
    </source>
</evidence>
<dbReference type="GO" id="GO:0006284">
    <property type="term" value="P:base-excision repair"/>
    <property type="evidence" value="ECO:0007669"/>
    <property type="project" value="InterPro"/>
</dbReference>
<feature type="transmembrane region" description="Helical" evidence="10">
    <location>
        <begin position="123"/>
        <end position="145"/>
    </location>
</feature>
<evidence type="ECO:0000256" key="8">
    <source>
        <dbReference type="ARBA" id="ARBA00023204"/>
    </source>
</evidence>
<dbReference type="AlphaFoldDB" id="A0A371RF05"/>
<keyword evidence="6" id="KW-0408">Iron</keyword>
<keyword evidence="5" id="KW-0378">Hydrolase</keyword>
<organism evidence="12 13">
    <name type="scientific">Parvularcula marina</name>
    <dbReference type="NCBI Taxonomy" id="2292771"/>
    <lineage>
        <taxon>Bacteria</taxon>
        <taxon>Pseudomonadati</taxon>
        <taxon>Pseudomonadota</taxon>
        <taxon>Alphaproteobacteria</taxon>
        <taxon>Parvularculales</taxon>
        <taxon>Parvularculaceae</taxon>
        <taxon>Parvularcula</taxon>
    </lineage>
</organism>
<dbReference type="GO" id="GO:0016798">
    <property type="term" value="F:hydrolase activity, acting on glycosyl bonds"/>
    <property type="evidence" value="ECO:0007669"/>
    <property type="project" value="UniProtKB-KW"/>
</dbReference>
<keyword evidence="4" id="KW-0227">DNA damage</keyword>
<evidence type="ECO:0000256" key="6">
    <source>
        <dbReference type="ARBA" id="ARBA00023004"/>
    </source>
</evidence>
<keyword evidence="10" id="KW-0812">Transmembrane</keyword>
<evidence type="ECO:0000256" key="4">
    <source>
        <dbReference type="ARBA" id="ARBA00022763"/>
    </source>
</evidence>
<accession>A0A371RF05</accession>
<protein>
    <recommendedName>
        <fullName evidence="11">HhH-GPD domain-containing protein</fullName>
    </recommendedName>
</protein>
<dbReference type="Proteomes" id="UP000264589">
    <property type="component" value="Unassembled WGS sequence"/>
</dbReference>
<feature type="domain" description="HhH-GPD" evidence="11">
    <location>
        <begin position="50"/>
        <end position="205"/>
    </location>
</feature>
<evidence type="ECO:0000256" key="3">
    <source>
        <dbReference type="ARBA" id="ARBA00022723"/>
    </source>
</evidence>
<dbReference type="PANTHER" id="PTHR47203">
    <property type="match status" value="1"/>
</dbReference>
<keyword evidence="10" id="KW-0472">Membrane</keyword>
<feature type="transmembrane region" description="Helical" evidence="10">
    <location>
        <begin position="38"/>
        <end position="56"/>
    </location>
</feature>
<dbReference type="Gene3D" id="1.10.340.30">
    <property type="entry name" value="Hypothetical protein, domain 2"/>
    <property type="match status" value="1"/>
</dbReference>
<name>A0A371RF05_9PROT</name>
<dbReference type="InterPro" id="IPR023170">
    <property type="entry name" value="HhH_base_excis_C"/>
</dbReference>
<dbReference type="EMBL" id="QUQO01000001">
    <property type="protein sequence ID" value="RFB04038.1"/>
    <property type="molecule type" value="Genomic_DNA"/>
</dbReference>
<keyword evidence="13" id="KW-1185">Reference proteome</keyword>
<dbReference type="SMART" id="SM00478">
    <property type="entry name" value="ENDO3c"/>
    <property type="match status" value="1"/>
</dbReference>
<dbReference type="PROSITE" id="PS00764">
    <property type="entry name" value="ENDONUCLEASE_III_1"/>
    <property type="match status" value="1"/>
</dbReference>
<keyword evidence="8" id="KW-0234">DNA repair</keyword>
<dbReference type="PANTHER" id="PTHR47203:SF1">
    <property type="entry name" value="HYPOTHETICAL BASE EXCISION DNA REPAIR PROTEIN (EUROFUNG)"/>
    <property type="match status" value="1"/>
</dbReference>
<dbReference type="InterPro" id="IPR004035">
    <property type="entry name" value="Endouclease-III_FeS-bd_BS"/>
</dbReference>
<reference evidence="12 13" key="1">
    <citation type="submission" date="2018-08" db="EMBL/GenBank/DDBJ databases">
        <title>Parvularcula sp. SM1705, isolated from surface water of the South Sea China.</title>
        <authorList>
            <person name="Sun L."/>
        </authorList>
    </citation>
    <scope>NUCLEOTIDE SEQUENCE [LARGE SCALE GENOMIC DNA]</scope>
    <source>
        <strain evidence="12 13">SM1705</strain>
    </source>
</reference>
<gene>
    <name evidence="12" type="ORF">DX908_01315</name>
</gene>
<evidence type="ECO:0000256" key="2">
    <source>
        <dbReference type="ARBA" id="ARBA00008343"/>
    </source>
</evidence>
<keyword evidence="3" id="KW-0479">Metal-binding</keyword>
<evidence type="ECO:0000256" key="1">
    <source>
        <dbReference type="ARBA" id="ARBA00001966"/>
    </source>
</evidence>
<proteinExistence type="inferred from homology"/>
<dbReference type="RefSeq" id="WP_116390666.1">
    <property type="nucleotide sequence ID" value="NZ_QUQO01000001.1"/>
</dbReference>
<comment type="caution">
    <text evidence="12">The sequence shown here is derived from an EMBL/GenBank/DDBJ whole genome shotgun (WGS) entry which is preliminary data.</text>
</comment>
<evidence type="ECO:0000259" key="11">
    <source>
        <dbReference type="SMART" id="SM00478"/>
    </source>
</evidence>
<dbReference type="OrthoDB" id="9800977at2"/>
<dbReference type="InterPro" id="IPR011257">
    <property type="entry name" value="DNA_glycosylase"/>
</dbReference>
<evidence type="ECO:0000256" key="10">
    <source>
        <dbReference type="SAM" id="Phobius"/>
    </source>
</evidence>
<evidence type="ECO:0000256" key="5">
    <source>
        <dbReference type="ARBA" id="ARBA00022801"/>
    </source>
</evidence>
<keyword evidence="7" id="KW-0411">Iron-sulfur</keyword>
<evidence type="ECO:0000313" key="13">
    <source>
        <dbReference type="Proteomes" id="UP000264589"/>
    </source>
</evidence>
<comment type="similarity">
    <text evidence="2">Belongs to the Nth/MutY family.</text>
</comment>
<dbReference type="InterPro" id="IPR003265">
    <property type="entry name" value="HhH-GPD_domain"/>
</dbReference>
<dbReference type="InParanoid" id="A0A371RF05"/>
<evidence type="ECO:0000313" key="12">
    <source>
        <dbReference type="EMBL" id="RFB04038.1"/>
    </source>
</evidence>
<keyword evidence="10" id="KW-1133">Transmembrane helix</keyword>